<evidence type="ECO:0000313" key="2">
    <source>
        <dbReference type="Proteomes" id="UP000019591"/>
    </source>
</evidence>
<sequence>MSDFNFNTFETRVSESLIRHKSILDVITKLQESASKVNRAIVKSATDCGCIEITAKKQSIPSDITYSELSSYLNSHVEGELCENCRDVIEAELGNHLFYVTSLCNILDIDFETMLKKEHDKIGALGKYSLL</sequence>
<dbReference type="Gene3D" id="1.10.287.1080">
    <property type="entry name" value="MazG-like"/>
    <property type="match status" value="1"/>
</dbReference>
<evidence type="ECO:0000313" key="1">
    <source>
        <dbReference type="EMBL" id="AHM55459.1"/>
    </source>
</evidence>
<dbReference type="PATRIC" id="fig|1286171.3.peg.92"/>
<dbReference type="eggNOG" id="COG1694">
    <property type="taxonomic scope" value="Bacteria"/>
</dbReference>
<accession>W8T150</accession>
<dbReference type="RefSeq" id="WP_025434504.1">
    <property type="nucleotide sequence ID" value="NZ_CP007452.1"/>
</dbReference>
<reference evidence="1 2" key="1">
    <citation type="journal article" date="2014" name="Genome Announc.">
        <title>Complete Genome Sequence of Amino Acid-Utilizing Eubacterium acidaminophilum al-2 (DSM 3953).</title>
        <authorList>
            <person name="Poehlein A."/>
            <person name="Andreesen J.R."/>
            <person name="Daniel R."/>
        </authorList>
    </citation>
    <scope>NUCLEOTIDE SEQUENCE [LARGE SCALE GENOMIC DNA]</scope>
    <source>
        <strain evidence="1 2">DSM 3953</strain>
    </source>
</reference>
<dbReference type="HOGENOM" id="CLU_1924187_0_0_9"/>
<dbReference type="OrthoDB" id="2988649at2"/>
<dbReference type="EMBL" id="CP007452">
    <property type="protein sequence ID" value="AHM55459.1"/>
    <property type="molecule type" value="Genomic_DNA"/>
</dbReference>
<dbReference type="Proteomes" id="UP000019591">
    <property type="component" value="Chromosome"/>
</dbReference>
<dbReference type="KEGG" id="eac:EAL2_c01250"/>
<evidence type="ECO:0008006" key="3">
    <source>
        <dbReference type="Google" id="ProtNLM"/>
    </source>
</evidence>
<dbReference type="SUPFAM" id="SSF101386">
    <property type="entry name" value="all-alpha NTP pyrophosphatases"/>
    <property type="match status" value="1"/>
</dbReference>
<proteinExistence type="predicted"/>
<name>W8T150_PEPAC</name>
<keyword evidence="2" id="KW-1185">Reference proteome</keyword>
<protein>
    <recommendedName>
        <fullName evidence="3">DUF1573 domain-containing protein</fullName>
    </recommendedName>
</protein>
<gene>
    <name evidence="1" type="ORF">EAL2_c01250</name>
</gene>
<dbReference type="AlphaFoldDB" id="W8T150"/>
<dbReference type="STRING" id="1286171.EAL2_c01250"/>
<organism evidence="1 2">
    <name type="scientific">Peptoclostridium acidaminophilum DSM 3953</name>
    <dbReference type="NCBI Taxonomy" id="1286171"/>
    <lineage>
        <taxon>Bacteria</taxon>
        <taxon>Bacillati</taxon>
        <taxon>Bacillota</taxon>
        <taxon>Clostridia</taxon>
        <taxon>Peptostreptococcales</taxon>
        <taxon>Peptoclostridiaceae</taxon>
        <taxon>Peptoclostridium</taxon>
    </lineage>
</organism>